<dbReference type="InterPro" id="IPR043129">
    <property type="entry name" value="ATPase_NBD"/>
</dbReference>
<name>A0A3A9ZX21_9ACTN</name>
<dbReference type="InterPro" id="IPR000600">
    <property type="entry name" value="ROK"/>
</dbReference>
<gene>
    <name evidence="4" type="ORF">D7193_23855</name>
</gene>
<dbReference type="AlphaFoldDB" id="A0A3A9ZX21"/>
<dbReference type="InterPro" id="IPR036388">
    <property type="entry name" value="WH-like_DNA-bd_sf"/>
</dbReference>
<proteinExistence type="inferred from homology"/>
<dbReference type="InterPro" id="IPR036390">
    <property type="entry name" value="WH_DNA-bd_sf"/>
</dbReference>
<dbReference type="SUPFAM" id="SSF46785">
    <property type="entry name" value="Winged helix' DNA-binding domain"/>
    <property type="match status" value="1"/>
</dbReference>
<dbReference type="SUPFAM" id="SSF53067">
    <property type="entry name" value="Actin-like ATPase domain"/>
    <property type="match status" value="1"/>
</dbReference>
<dbReference type="Gene3D" id="1.10.10.10">
    <property type="entry name" value="Winged helix-like DNA-binding domain superfamily/Winged helix DNA-binding domain"/>
    <property type="match status" value="1"/>
</dbReference>
<dbReference type="PANTHER" id="PTHR18964:SF149">
    <property type="entry name" value="BIFUNCTIONAL UDP-N-ACETYLGLUCOSAMINE 2-EPIMERASE_N-ACETYLMANNOSAMINE KINASE"/>
    <property type="match status" value="1"/>
</dbReference>
<evidence type="ECO:0000259" key="3">
    <source>
        <dbReference type="Pfam" id="PF12802"/>
    </source>
</evidence>
<dbReference type="InterPro" id="IPR000835">
    <property type="entry name" value="HTH_MarR-typ"/>
</dbReference>
<reference evidence="4 5" key="1">
    <citation type="journal article" date="2015" name="Int. J. Syst. Evol. Microbiol.">
        <title>Micromonospora costi sp. nov., isolated from a leaf of Costus speciosus.</title>
        <authorList>
            <person name="Thawai C."/>
        </authorList>
    </citation>
    <scope>NUCLEOTIDE SEQUENCE [LARGE SCALE GENOMIC DNA]</scope>
    <source>
        <strain evidence="4 5">CS1-12</strain>
    </source>
</reference>
<comment type="similarity">
    <text evidence="1">Belongs to the ROK (NagC/XylR) family.</text>
</comment>
<dbReference type="OrthoDB" id="5174513at2"/>
<dbReference type="Gene3D" id="3.30.420.40">
    <property type="match status" value="2"/>
</dbReference>
<protein>
    <submittedName>
        <fullName evidence="4">ROK family protein</fullName>
    </submittedName>
</protein>
<dbReference type="Pfam" id="PF00480">
    <property type="entry name" value="ROK"/>
    <property type="match status" value="1"/>
</dbReference>
<dbReference type="PANTHER" id="PTHR18964">
    <property type="entry name" value="ROK (REPRESSOR, ORF, KINASE) FAMILY"/>
    <property type="match status" value="1"/>
</dbReference>
<evidence type="ECO:0000313" key="5">
    <source>
        <dbReference type="Proteomes" id="UP000279968"/>
    </source>
</evidence>
<evidence type="ECO:0000256" key="1">
    <source>
        <dbReference type="ARBA" id="ARBA00006479"/>
    </source>
</evidence>
<evidence type="ECO:0000256" key="2">
    <source>
        <dbReference type="SAM" id="MobiDB-lite"/>
    </source>
</evidence>
<dbReference type="EMBL" id="RBAN01000004">
    <property type="protein sequence ID" value="RKN52855.1"/>
    <property type="molecule type" value="Genomic_DNA"/>
</dbReference>
<feature type="domain" description="HTH marR-type" evidence="3">
    <location>
        <begin position="38"/>
        <end position="88"/>
    </location>
</feature>
<comment type="caution">
    <text evidence="4">The sequence shown here is derived from an EMBL/GenBank/DDBJ whole genome shotgun (WGS) entry which is preliminary data.</text>
</comment>
<dbReference type="Proteomes" id="UP000279968">
    <property type="component" value="Unassembled WGS sequence"/>
</dbReference>
<dbReference type="GO" id="GO:0003700">
    <property type="term" value="F:DNA-binding transcription factor activity"/>
    <property type="evidence" value="ECO:0007669"/>
    <property type="project" value="InterPro"/>
</dbReference>
<sequence length="411" mass="42521">MHPALSGLPPTGRSPDVPAPPAPAANQEEVRRQNLGAVLRHVHVHGPTSRAELTARLGLNRSTIRALAADLAAAGLVTEKAPTTTRRAGRPSLVVSPRSTRVYARAMTIEPDRLRAARVGLGGRVLDLREVEHPRGSCPADAVRPLSWLIRDMERTAGPDAICVGAAVAVTDTTHGRDGRIRIAGPDDALRVAFDAEFPSGPPVVAGDMADIAALAEQVRGVAAGVDDLVYLHGGPGVSAGIIIGGRLVRGHGGHSGKVGHMVVNPHGHPCRCGSRGCWETEIGDAALLRHAGRDQESPDTVAEVLRAAADGEPAARAAVEQVADWLGFGVANLVNVVNPDTVVFGGSLREVYLAGAETVHRRLDELALPASREQVQLRPAALGGTAALVGAAELAFAHLLADPLGGAAPA</sequence>
<organism evidence="4 5">
    <name type="scientific">Micromonospora costi</name>
    <dbReference type="NCBI Taxonomy" id="1530042"/>
    <lineage>
        <taxon>Bacteria</taxon>
        <taxon>Bacillati</taxon>
        <taxon>Actinomycetota</taxon>
        <taxon>Actinomycetes</taxon>
        <taxon>Micromonosporales</taxon>
        <taxon>Micromonosporaceae</taxon>
        <taxon>Micromonospora</taxon>
    </lineage>
</organism>
<accession>A0A3A9ZX21</accession>
<evidence type="ECO:0000313" key="4">
    <source>
        <dbReference type="EMBL" id="RKN52855.1"/>
    </source>
</evidence>
<keyword evidence="5" id="KW-1185">Reference proteome</keyword>
<feature type="region of interest" description="Disordered" evidence="2">
    <location>
        <begin position="1"/>
        <end position="27"/>
    </location>
</feature>
<dbReference type="Pfam" id="PF12802">
    <property type="entry name" value="MarR_2"/>
    <property type="match status" value="1"/>
</dbReference>